<dbReference type="NCBIfam" id="TIGR00765">
    <property type="entry name" value="yihY_not_rbn"/>
    <property type="match status" value="1"/>
</dbReference>
<reference evidence="8 9" key="1">
    <citation type="journal article" date="2015" name="Genome Announc.">
        <title>Expanding the biotechnology potential of lactobacilli through comparative genomics of 213 strains and associated genera.</title>
        <authorList>
            <person name="Sun Z."/>
            <person name="Harris H.M."/>
            <person name="McCann A."/>
            <person name="Guo C."/>
            <person name="Argimon S."/>
            <person name="Zhang W."/>
            <person name="Yang X."/>
            <person name="Jeffery I.B."/>
            <person name="Cooney J.C."/>
            <person name="Kagawa T.F."/>
            <person name="Liu W."/>
            <person name="Song Y."/>
            <person name="Salvetti E."/>
            <person name="Wrobel A."/>
            <person name="Rasinkangas P."/>
            <person name="Parkhill J."/>
            <person name="Rea M.C."/>
            <person name="O'Sullivan O."/>
            <person name="Ritari J."/>
            <person name="Douillard F.P."/>
            <person name="Paul Ross R."/>
            <person name="Yang R."/>
            <person name="Briner A.E."/>
            <person name="Felis G.E."/>
            <person name="de Vos W.M."/>
            <person name="Barrangou R."/>
            <person name="Klaenhammer T.R."/>
            <person name="Caufield P.W."/>
            <person name="Cui Y."/>
            <person name="Zhang H."/>
            <person name="O'Toole P.W."/>
        </authorList>
    </citation>
    <scope>NUCLEOTIDE SEQUENCE [LARGE SCALE GENOMIC DNA]</scope>
    <source>
        <strain evidence="8 9">JCM 15530</strain>
    </source>
</reference>
<dbReference type="GO" id="GO:0005886">
    <property type="term" value="C:plasma membrane"/>
    <property type="evidence" value="ECO:0007669"/>
    <property type="project" value="UniProtKB-SubCell"/>
</dbReference>
<evidence type="ECO:0000313" key="8">
    <source>
        <dbReference type="EMBL" id="KRK47153.1"/>
    </source>
</evidence>
<feature type="transmembrane region" description="Helical" evidence="7">
    <location>
        <begin position="218"/>
        <end position="242"/>
    </location>
</feature>
<evidence type="ECO:0000256" key="7">
    <source>
        <dbReference type="SAM" id="Phobius"/>
    </source>
</evidence>
<protein>
    <submittedName>
        <fullName evidence="8">Ribonuclease BN-like family protein</fullName>
    </submittedName>
</protein>
<feature type="transmembrane region" description="Helical" evidence="7">
    <location>
        <begin position="7"/>
        <end position="30"/>
    </location>
</feature>
<organism evidence="8 9">
    <name type="scientific">Secundilactobacillus kimchicus JCM 15530</name>
    <dbReference type="NCBI Taxonomy" id="1302272"/>
    <lineage>
        <taxon>Bacteria</taxon>
        <taxon>Bacillati</taxon>
        <taxon>Bacillota</taxon>
        <taxon>Bacilli</taxon>
        <taxon>Lactobacillales</taxon>
        <taxon>Lactobacillaceae</taxon>
        <taxon>Secundilactobacillus</taxon>
    </lineage>
</organism>
<feature type="transmembrane region" description="Helical" evidence="7">
    <location>
        <begin position="150"/>
        <end position="174"/>
    </location>
</feature>
<name>A0A0R1HUK8_9LACO</name>
<evidence type="ECO:0000256" key="4">
    <source>
        <dbReference type="ARBA" id="ARBA00022989"/>
    </source>
</evidence>
<dbReference type="STRING" id="1302272.FC96_GL000613"/>
<proteinExistence type="predicted"/>
<dbReference type="AlphaFoldDB" id="A0A0R1HUK8"/>
<feature type="transmembrane region" description="Helical" evidence="7">
    <location>
        <begin position="107"/>
        <end position="130"/>
    </location>
</feature>
<keyword evidence="2" id="KW-1003">Cell membrane</keyword>
<gene>
    <name evidence="8" type="ORF">FC96_GL000613</name>
</gene>
<dbReference type="PANTHER" id="PTHR30213">
    <property type="entry name" value="INNER MEMBRANE PROTEIN YHJD"/>
    <property type="match status" value="1"/>
</dbReference>
<feature type="transmembrane region" description="Helical" evidence="7">
    <location>
        <begin position="69"/>
        <end position="87"/>
    </location>
</feature>
<comment type="subcellular location">
    <subcellularLocation>
        <location evidence="1">Cell membrane</location>
        <topology evidence="1">Multi-pass membrane protein</topology>
    </subcellularLocation>
</comment>
<evidence type="ECO:0000313" key="9">
    <source>
        <dbReference type="Proteomes" id="UP000050911"/>
    </source>
</evidence>
<dbReference type="Proteomes" id="UP000050911">
    <property type="component" value="Unassembled WGS sequence"/>
</dbReference>
<evidence type="ECO:0000256" key="6">
    <source>
        <dbReference type="SAM" id="MobiDB-lite"/>
    </source>
</evidence>
<comment type="caution">
    <text evidence="8">The sequence shown here is derived from an EMBL/GenBank/DDBJ whole genome shotgun (WGS) entry which is preliminary data.</text>
</comment>
<sequence length="286" mass="32002">MSDSAAVLTYYSLLSIFPILLIAGNLISLLRLDTDWVLSYIKPVLPVPVFETVSPIIRSFLEQGSGTTLSIGILVTIWSASQMVAAFQRSINQAYGIDSTNALVSRFLSFLMILVLVILIFIISFVYGLSETVIDTVAPWLHISPQLTQFVGSMRLPVSATGLFLLACLLYYVVPMVRVKWRFVWMGALVTTVGWLLLSQGFALYIRYFAQRITSYKTIGTFIVTIIWLNLSAYILMLGGVVNAASQEWHLGPSEETAIVKQLRKTRRSMKKKPTKKRSASKSKHH</sequence>
<dbReference type="EMBL" id="AZCX01000011">
    <property type="protein sequence ID" value="KRK47153.1"/>
    <property type="molecule type" value="Genomic_DNA"/>
</dbReference>
<keyword evidence="3 7" id="KW-0812">Transmembrane</keyword>
<feature type="region of interest" description="Disordered" evidence="6">
    <location>
        <begin position="263"/>
        <end position="286"/>
    </location>
</feature>
<evidence type="ECO:0000256" key="3">
    <source>
        <dbReference type="ARBA" id="ARBA00022692"/>
    </source>
</evidence>
<dbReference type="Pfam" id="PF03631">
    <property type="entry name" value="Virul_fac_BrkB"/>
    <property type="match status" value="1"/>
</dbReference>
<evidence type="ECO:0000256" key="2">
    <source>
        <dbReference type="ARBA" id="ARBA00022475"/>
    </source>
</evidence>
<keyword evidence="4 7" id="KW-1133">Transmembrane helix</keyword>
<evidence type="ECO:0000256" key="1">
    <source>
        <dbReference type="ARBA" id="ARBA00004651"/>
    </source>
</evidence>
<keyword evidence="5 7" id="KW-0472">Membrane</keyword>
<dbReference type="PANTHER" id="PTHR30213:SF0">
    <property type="entry name" value="UPF0761 MEMBRANE PROTEIN YIHY"/>
    <property type="match status" value="1"/>
</dbReference>
<dbReference type="InterPro" id="IPR017039">
    <property type="entry name" value="Virul_fac_BrkB"/>
</dbReference>
<dbReference type="PIRSF" id="PIRSF035875">
    <property type="entry name" value="RNase_BN"/>
    <property type="match status" value="1"/>
</dbReference>
<dbReference type="PATRIC" id="fig|1302272.5.peg.612"/>
<evidence type="ECO:0000256" key="5">
    <source>
        <dbReference type="ARBA" id="ARBA00023136"/>
    </source>
</evidence>
<keyword evidence="9" id="KW-1185">Reference proteome</keyword>
<feature type="transmembrane region" description="Helical" evidence="7">
    <location>
        <begin position="183"/>
        <end position="206"/>
    </location>
</feature>
<accession>A0A0R1HUK8</accession>